<dbReference type="EMBL" id="MCGO01000014">
    <property type="protein sequence ID" value="ORY47272.1"/>
    <property type="molecule type" value="Genomic_DNA"/>
</dbReference>
<dbReference type="PANTHER" id="PTHR33119:SF1">
    <property type="entry name" value="FE2OG DIOXYGENASE DOMAIN-CONTAINING PROTEIN"/>
    <property type="match status" value="1"/>
</dbReference>
<dbReference type="AlphaFoldDB" id="A0A1Y2CJU0"/>
<dbReference type="STRING" id="329046.A0A1Y2CJU0"/>
<organism evidence="2 3">
    <name type="scientific">Rhizoclosmatium globosum</name>
    <dbReference type="NCBI Taxonomy" id="329046"/>
    <lineage>
        <taxon>Eukaryota</taxon>
        <taxon>Fungi</taxon>
        <taxon>Fungi incertae sedis</taxon>
        <taxon>Chytridiomycota</taxon>
        <taxon>Chytridiomycota incertae sedis</taxon>
        <taxon>Chytridiomycetes</taxon>
        <taxon>Chytridiales</taxon>
        <taxon>Chytriomycetaceae</taxon>
        <taxon>Rhizoclosmatium</taxon>
    </lineage>
</organism>
<keyword evidence="3" id="KW-1185">Reference proteome</keyword>
<protein>
    <recommendedName>
        <fullName evidence="1">DUF4246 domain-containing protein</fullName>
    </recommendedName>
</protein>
<proteinExistence type="predicted"/>
<evidence type="ECO:0000313" key="2">
    <source>
        <dbReference type="EMBL" id="ORY47272.1"/>
    </source>
</evidence>
<comment type="caution">
    <text evidence="2">The sequence shown here is derived from an EMBL/GenBank/DDBJ whole genome shotgun (WGS) entry which is preliminary data.</text>
</comment>
<dbReference type="PANTHER" id="PTHR33119">
    <property type="entry name" value="IFI3P"/>
    <property type="match status" value="1"/>
</dbReference>
<dbReference type="InterPro" id="IPR049192">
    <property type="entry name" value="DUF4246_C"/>
</dbReference>
<evidence type="ECO:0000313" key="3">
    <source>
        <dbReference type="Proteomes" id="UP000193642"/>
    </source>
</evidence>
<dbReference type="InterPro" id="IPR025340">
    <property type="entry name" value="DUF4246"/>
</dbReference>
<feature type="domain" description="DUF4246" evidence="1">
    <location>
        <begin position="107"/>
        <end position="481"/>
    </location>
</feature>
<sequence>MRFRDRTLPIRTRREFMYMDVLNEILMKPQWWIGLEDEAIVYEWQQEARRTLTERLASNESETSKESDHNIDGHVTDEEFVNQVANYLVPELCYIVDNMLVQHKNGGTIVPTAIHGVFFSDTIVPSTTASRLSKYAAFLEAEALKKNKWREGTDGRILDLIHPSDYCLVFGRSLRRTNDTQLTGKENIPASDWLGASGRCQWLPSVFEVEDDSVDIYSYINNLNSRKHPELQDTIKSVFEAMVPMFELALGSLRLIDPETRIEASMDINDYQQRQWEWEFNEYVRHKFGVKDLKDPAMPKTIDERDFTEFRRQLGVQQRSPPFKIPGLPTSFEEPIDSGIYSLGLAGRGVQVIVKMANIHLTPENPVFNGGNWHLEGMDNEAIAAIGIYYYSTENITTSRLSFRNVCTSDQWLLPSFLRHKIFDEIFDVMKSNDSDQIAQVAGHIEAVQSRCVVFPNHFHYKAGAFELEDKTRAGHRKIMQQVDWLAEELYEACGLKAKLPLEVVRHIALFTGAVMTEKEARVYSRQDLEDRKIVGQGRTKSNVNSIKGLNPLNVLRQ</sequence>
<evidence type="ECO:0000259" key="1">
    <source>
        <dbReference type="Pfam" id="PF14033"/>
    </source>
</evidence>
<gene>
    <name evidence="2" type="ORF">BCR33DRAFT_715021</name>
</gene>
<name>A0A1Y2CJU0_9FUNG</name>
<dbReference type="OrthoDB" id="415532at2759"/>
<accession>A0A1Y2CJU0</accession>
<reference evidence="2 3" key="1">
    <citation type="submission" date="2016-07" db="EMBL/GenBank/DDBJ databases">
        <title>Pervasive Adenine N6-methylation of Active Genes in Fungi.</title>
        <authorList>
            <consortium name="DOE Joint Genome Institute"/>
            <person name="Mondo S.J."/>
            <person name="Dannebaum R.O."/>
            <person name="Kuo R.C."/>
            <person name="Labutti K."/>
            <person name="Haridas S."/>
            <person name="Kuo A."/>
            <person name="Salamov A."/>
            <person name="Ahrendt S.R."/>
            <person name="Lipzen A."/>
            <person name="Sullivan W."/>
            <person name="Andreopoulos W.B."/>
            <person name="Clum A."/>
            <person name="Lindquist E."/>
            <person name="Daum C."/>
            <person name="Ramamoorthy G.K."/>
            <person name="Gryganskyi A."/>
            <person name="Culley D."/>
            <person name="Magnuson J.K."/>
            <person name="James T.Y."/>
            <person name="O'Malley M.A."/>
            <person name="Stajich J.E."/>
            <person name="Spatafora J.W."/>
            <person name="Visel A."/>
            <person name="Grigoriev I.V."/>
        </authorList>
    </citation>
    <scope>NUCLEOTIDE SEQUENCE [LARGE SCALE GENOMIC DNA]</scope>
    <source>
        <strain evidence="2 3">JEL800</strain>
    </source>
</reference>
<dbReference type="Proteomes" id="UP000193642">
    <property type="component" value="Unassembled WGS sequence"/>
</dbReference>
<dbReference type="Pfam" id="PF14033">
    <property type="entry name" value="DUF4246"/>
    <property type="match status" value="1"/>
</dbReference>